<dbReference type="Pfam" id="PF03747">
    <property type="entry name" value="ADP_ribosyl_GH"/>
    <property type="match status" value="1"/>
</dbReference>
<proteinExistence type="inferred from homology"/>
<feature type="binding site" evidence="3">
    <location>
        <position position="257"/>
    </location>
    <ligand>
        <name>Mg(2+)</name>
        <dbReference type="ChEBI" id="CHEBI:18420"/>
        <label>1</label>
    </ligand>
</feature>
<comment type="caution">
    <text evidence="4">The sequence shown here is derived from an EMBL/GenBank/DDBJ whole genome shotgun (WGS) entry which is preliminary data.</text>
</comment>
<organism evidence="4 5">
    <name type="scientific">Halococcus salifodinae DSM 8989</name>
    <dbReference type="NCBI Taxonomy" id="1227456"/>
    <lineage>
        <taxon>Archaea</taxon>
        <taxon>Methanobacteriati</taxon>
        <taxon>Methanobacteriota</taxon>
        <taxon>Stenosarchaea group</taxon>
        <taxon>Halobacteria</taxon>
        <taxon>Halobacteriales</taxon>
        <taxon>Halococcaceae</taxon>
        <taxon>Halococcus</taxon>
    </lineage>
</organism>
<dbReference type="PATRIC" id="fig|1227456.3.peg.1102"/>
<evidence type="ECO:0000256" key="1">
    <source>
        <dbReference type="ARBA" id="ARBA00010702"/>
    </source>
</evidence>
<dbReference type="Proteomes" id="UP000011625">
    <property type="component" value="Unassembled WGS sequence"/>
</dbReference>
<dbReference type="AlphaFoldDB" id="M0NC81"/>
<dbReference type="InterPro" id="IPR005502">
    <property type="entry name" value="Ribosyl_crysJ1"/>
</dbReference>
<keyword evidence="3" id="KW-0479">Metal-binding</keyword>
<gene>
    <name evidence="4" type="ORF">C450_05425</name>
</gene>
<comment type="similarity">
    <text evidence="1">Belongs to the ADP-ribosylglycohydrolase family.</text>
</comment>
<dbReference type="RefSeq" id="WP_005041018.1">
    <property type="nucleotide sequence ID" value="NZ_AOME01000026.1"/>
</dbReference>
<evidence type="ECO:0000313" key="4">
    <source>
        <dbReference type="EMBL" id="EMA54709.1"/>
    </source>
</evidence>
<feature type="binding site" evidence="3">
    <location>
        <position position="260"/>
    </location>
    <ligand>
        <name>Mg(2+)</name>
        <dbReference type="ChEBI" id="CHEBI:18420"/>
        <label>1</label>
    </ligand>
</feature>
<dbReference type="STRING" id="1227456.C450_05425"/>
<reference evidence="4 5" key="1">
    <citation type="journal article" date="2014" name="PLoS Genet.">
        <title>Phylogenetically driven sequencing of extremely halophilic archaea reveals strategies for static and dynamic osmo-response.</title>
        <authorList>
            <person name="Becker E.A."/>
            <person name="Seitzer P.M."/>
            <person name="Tritt A."/>
            <person name="Larsen D."/>
            <person name="Krusor M."/>
            <person name="Yao A.I."/>
            <person name="Wu D."/>
            <person name="Madern D."/>
            <person name="Eisen J.A."/>
            <person name="Darling A.E."/>
            <person name="Facciotti M.T."/>
        </authorList>
    </citation>
    <scope>NUCLEOTIDE SEQUENCE [LARGE SCALE GENOMIC DNA]</scope>
    <source>
        <strain evidence="4 5">DSM 8989</strain>
    </source>
</reference>
<dbReference type="GO" id="GO:0016787">
    <property type="term" value="F:hydrolase activity"/>
    <property type="evidence" value="ECO:0007669"/>
    <property type="project" value="UniProtKB-KW"/>
</dbReference>
<dbReference type="Gene3D" id="1.10.4080.10">
    <property type="entry name" value="ADP-ribosylation/Crystallin J1"/>
    <property type="match status" value="1"/>
</dbReference>
<dbReference type="InterPro" id="IPR050792">
    <property type="entry name" value="ADP-ribosylglycohydrolase"/>
</dbReference>
<evidence type="ECO:0000313" key="5">
    <source>
        <dbReference type="Proteomes" id="UP000011625"/>
    </source>
</evidence>
<dbReference type="InterPro" id="IPR036705">
    <property type="entry name" value="Ribosyl_crysJ1_sf"/>
</dbReference>
<dbReference type="OrthoDB" id="114878at2157"/>
<protein>
    <submittedName>
        <fullName evidence="4">ADP-ribosyl-(Dinitrogen reductase) hydrolase</fullName>
    </submittedName>
</protein>
<keyword evidence="3" id="KW-0460">Magnesium</keyword>
<evidence type="ECO:0000256" key="3">
    <source>
        <dbReference type="PIRSR" id="PIRSR605502-1"/>
    </source>
</evidence>
<dbReference type="GO" id="GO:0046872">
    <property type="term" value="F:metal ion binding"/>
    <property type="evidence" value="ECO:0007669"/>
    <property type="project" value="UniProtKB-KW"/>
</dbReference>
<feature type="binding site" evidence="3">
    <location>
        <position position="259"/>
    </location>
    <ligand>
        <name>Mg(2+)</name>
        <dbReference type="ChEBI" id="CHEBI:18420"/>
        <label>1</label>
    </ligand>
</feature>
<feature type="binding site" evidence="3">
    <location>
        <position position="58"/>
    </location>
    <ligand>
        <name>Mg(2+)</name>
        <dbReference type="ChEBI" id="CHEBI:18420"/>
        <label>1</label>
    </ligand>
</feature>
<dbReference type="PANTHER" id="PTHR16222">
    <property type="entry name" value="ADP-RIBOSYLGLYCOHYDROLASE"/>
    <property type="match status" value="1"/>
</dbReference>
<feature type="binding site" evidence="3">
    <location>
        <position position="57"/>
    </location>
    <ligand>
        <name>Mg(2+)</name>
        <dbReference type="ChEBI" id="CHEBI:18420"/>
        <label>1</label>
    </ligand>
</feature>
<keyword evidence="2 4" id="KW-0378">Hydrolase</keyword>
<name>M0NC81_9EURY</name>
<keyword evidence="5" id="KW-1185">Reference proteome</keyword>
<dbReference type="SUPFAM" id="SSF101478">
    <property type="entry name" value="ADP-ribosylglycohydrolase"/>
    <property type="match status" value="1"/>
</dbReference>
<dbReference type="EMBL" id="AOME01000026">
    <property type="protein sequence ID" value="EMA54709.1"/>
    <property type="molecule type" value="Genomic_DNA"/>
</dbReference>
<dbReference type="PANTHER" id="PTHR16222:SF24">
    <property type="entry name" value="ADP-RIBOSYLHYDROLASE ARH3"/>
    <property type="match status" value="1"/>
</dbReference>
<feature type="binding site" evidence="3">
    <location>
        <position position="56"/>
    </location>
    <ligand>
        <name>Mg(2+)</name>
        <dbReference type="ChEBI" id="CHEBI:18420"/>
        <label>1</label>
    </ligand>
</feature>
<accession>M0NC81</accession>
<sequence>MVGHDGAEGVLLGLACGDALGRPVEFRSPGAIETEYGTLREMVGNGTHGKPAGTITDDTEQALCIARSLVERGEFAPENIAERFVAWYNGGPFDIGIMTADALGRIDDGASWDSAGQDVWEAKPEGSNAGNGSVMRCAPLALAFADDWDTLQRVSRDSSRITHADCRCTHGCAALNLTIAALLDGDDQPLASALDALHPDAPDSLLGVLEPLPDDIDSTGLQNSGFVLHTLQTALYHALTADSAESAIVNAVNEGGDTDTIGAVAGAVAGARFGSSALPERWLDALAVTDELRGLARELSTLEQDIGR</sequence>
<comment type="cofactor">
    <cofactor evidence="3">
        <name>Mg(2+)</name>
        <dbReference type="ChEBI" id="CHEBI:18420"/>
    </cofactor>
    <text evidence="3">Binds 2 magnesium ions per subunit.</text>
</comment>
<evidence type="ECO:0000256" key="2">
    <source>
        <dbReference type="ARBA" id="ARBA00022801"/>
    </source>
</evidence>